<dbReference type="OrthoDB" id="1909774at2759"/>
<dbReference type="PANTHER" id="PTHR46537">
    <property type="entry name" value="OS11G0578200 PROTEIN"/>
    <property type="match status" value="1"/>
</dbReference>
<organism evidence="1 2">
    <name type="scientific">Thalictrum thalictroides</name>
    <name type="common">Rue-anemone</name>
    <name type="synonym">Anemone thalictroides</name>
    <dbReference type="NCBI Taxonomy" id="46969"/>
    <lineage>
        <taxon>Eukaryota</taxon>
        <taxon>Viridiplantae</taxon>
        <taxon>Streptophyta</taxon>
        <taxon>Embryophyta</taxon>
        <taxon>Tracheophyta</taxon>
        <taxon>Spermatophyta</taxon>
        <taxon>Magnoliopsida</taxon>
        <taxon>Ranunculales</taxon>
        <taxon>Ranunculaceae</taxon>
        <taxon>Thalictroideae</taxon>
        <taxon>Thalictrum</taxon>
    </lineage>
</organism>
<keyword evidence="2" id="KW-1185">Reference proteome</keyword>
<protein>
    <submittedName>
        <fullName evidence="1">Uncharacterized protein</fullName>
    </submittedName>
</protein>
<reference evidence="1 2" key="1">
    <citation type="submission" date="2020-06" db="EMBL/GenBank/DDBJ databases">
        <title>Transcriptomic and genomic resources for Thalictrum thalictroides and T. hernandezii: Facilitating candidate gene discovery in an emerging model plant lineage.</title>
        <authorList>
            <person name="Arias T."/>
            <person name="Riano-Pachon D.M."/>
            <person name="Di Stilio V.S."/>
        </authorList>
    </citation>
    <scope>NUCLEOTIDE SEQUENCE [LARGE SCALE GENOMIC DNA]</scope>
    <source>
        <strain evidence="2">cv. WT478/WT964</strain>
        <tissue evidence="1">Leaves</tissue>
    </source>
</reference>
<accession>A0A7J6V009</accession>
<dbReference type="InterPro" id="IPR044592">
    <property type="entry name" value="RING1A/B"/>
</dbReference>
<sequence length="227" mass="25869">MDINEDERAYNEQLRESIAETFQRQSEVDPSMMTRQRIDIDGDSQSNYGVQYSTYANQHNERIAPSTEFMKWGKNGIRSQPRCDTGSSSMDPNRKNLTHVRIHPRRITVNDDEFEICVALIPSDEQTLPSLENPYILRPSTCSVKSLRQYVADQTSIKLKEIDLSLVPAPIFPTSGSMPVYDPTTGYLQLLQSQDTLGALHRCYNPDDALVFVYENKLLKKGKSSRT</sequence>
<dbReference type="Proteomes" id="UP000554482">
    <property type="component" value="Unassembled WGS sequence"/>
</dbReference>
<evidence type="ECO:0000313" key="1">
    <source>
        <dbReference type="EMBL" id="KAF5178243.1"/>
    </source>
</evidence>
<name>A0A7J6V009_THATH</name>
<dbReference type="AlphaFoldDB" id="A0A7J6V009"/>
<evidence type="ECO:0000313" key="2">
    <source>
        <dbReference type="Proteomes" id="UP000554482"/>
    </source>
</evidence>
<proteinExistence type="predicted"/>
<dbReference type="EMBL" id="JABWDY010040303">
    <property type="protein sequence ID" value="KAF5178243.1"/>
    <property type="molecule type" value="Genomic_DNA"/>
</dbReference>
<dbReference type="PANTHER" id="PTHR46537:SF3">
    <property type="entry name" value="E3 UBIQUITIN-PROTEIN LIGASE RING1A"/>
    <property type="match status" value="1"/>
</dbReference>
<comment type="caution">
    <text evidence="1">The sequence shown here is derived from an EMBL/GenBank/DDBJ whole genome shotgun (WGS) entry which is preliminary data.</text>
</comment>
<gene>
    <name evidence="1" type="ORF">FRX31_032170</name>
</gene>